<feature type="compositionally biased region" description="Low complexity" evidence="1">
    <location>
        <begin position="32"/>
        <end position="51"/>
    </location>
</feature>
<proteinExistence type="predicted"/>
<organism evidence="2 3">
    <name type="scientific">Nocardia mexicana</name>
    <dbReference type="NCBI Taxonomy" id="279262"/>
    <lineage>
        <taxon>Bacteria</taxon>
        <taxon>Bacillati</taxon>
        <taxon>Actinomycetota</taxon>
        <taxon>Actinomycetes</taxon>
        <taxon>Mycobacteriales</taxon>
        <taxon>Nocardiaceae</taxon>
        <taxon>Nocardia</taxon>
    </lineage>
</organism>
<dbReference type="Proteomes" id="UP000255355">
    <property type="component" value="Unassembled WGS sequence"/>
</dbReference>
<dbReference type="AlphaFoldDB" id="A0A370GRV4"/>
<reference evidence="2 3" key="1">
    <citation type="submission" date="2018-07" db="EMBL/GenBank/DDBJ databases">
        <title>Genomic Encyclopedia of Type Strains, Phase IV (KMG-IV): sequencing the most valuable type-strain genomes for metagenomic binning, comparative biology and taxonomic classification.</title>
        <authorList>
            <person name="Goeker M."/>
        </authorList>
    </citation>
    <scope>NUCLEOTIDE SEQUENCE [LARGE SCALE GENOMIC DNA]</scope>
    <source>
        <strain evidence="2 3">DSM 44952</strain>
    </source>
</reference>
<dbReference type="STRING" id="1210089.GCA_001613165_03437"/>
<accession>A0A370GRV4</accession>
<dbReference type="EMBL" id="QQAZ01000012">
    <property type="protein sequence ID" value="RDI46149.1"/>
    <property type="molecule type" value="Genomic_DNA"/>
</dbReference>
<keyword evidence="3" id="KW-1185">Reference proteome</keyword>
<name>A0A370GRV4_9NOCA</name>
<evidence type="ECO:0000313" key="2">
    <source>
        <dbReference type="EMBL" id="RDI46149.1"/>
    </source>
</evidence>
<comment type="caution">
    <text evidence="2">The sequence shown here is derived from an EMBL/GenBank/DDBJ whole genome shotgun (WGS) entry which is preliminary data.</text>
</comment>
<dbReference type="RefSeq" id="WP_147289082.1">
    <property type="nucleotide sequence ID" value="NZ_QQAZ01000012.1"/>
</dbReference>
<feature type="region of interest" description="Disordered" evidence="1">
    <location>
        <begin position="22"/>
        <end position="51"/>
    </location>
</feature>
<evidence type="ECO:0000313" key="3">
    <source>
        <dbReference type="Proteomes" id="UP000255355"/>
    </source>
</evidence>
<gene>
    <name evidence="2" type="ORF">DFR68_11250</name>
</gene>
<evidence type="ECO:0000256" key="1">
    <source>
        <dbReference type="SAM" id="MobiDB-lite"/>
    </source>
</evidence>
<dbReference type="OrthoDB" id="4559039at2"/>
<protein>
    <submittedName>
        <fullName evidence="2">Uncharacterized protein</fullName>
    </submittedName>
</protein>
<sequence>MPTAFLTFPLLAAAETLFGCPSDNSSGDTHAAESGASQASAPAGAAATPAAGEAVEGLTVQAGTGTERFLLPSVAVRITSCENDSELSTLTTGRDGTATYNAADGCYRAAVTTAPSGC</sequence>